<name>A0A0S2LYL8_9MICC</name>
<dbReference type="AlphaFoldDB" id="A0A0S2LYL8"/>
<proteinExistence type="predicted"/>
<keyword evidence="1" id="KW-1133">Transmembrane helix</keyword>
<feature type="transmembrane region" description="Helical" evidence="1">
    <location>
        <begin position="162"/>
        <end position="180"/>
    </location>
</feature>
<protein>
    <submittedName>
        <fullName evidence="2">Uncharacterized protein</fullName>
    </submittedName>
</protein>
<reference evidence="2 3" key="2">
    <citation type="journal article" date="2016" name="J. Biotechnol.">
        <title>Complete genome sequence of Arthrobacter alpinus ERGS4:06, a yellow pigmented bacterium tolerant to cold and radiations isolated from Sikkim Himalaya.</title>
        <authorList>
            <person name="Kumar R."/>
            <person name="Singh D."/>
            <person name="Swarnkar M.K."/>
            <person name="Singh A.K."/>
            <person name="Kumar S."/>
        </authorList>
    </citation>
    <scope>NUCLEOTIDE SEQUENCE [LARGE SCALE GENOMIC DNA]</scope>
    <source>
        <strain evidence="2 3">ERGS4:06</strain>
    </source>
</reference>
<dbReference type="EMBL" id="CP013200">
    <property type="protein sequence ID" value="ALO66494.1"/>
    <property type="molecule type" value="Genomic_DNA"/>
</dbReference>
<dbReference type="RefSeq" id="WP_062287422.1">
    <property type="nucleotide sequence ID" value="NZ_CP013200.1"/>
</dbReference>
<feature type="transmembrane region" description="Helical" evidence="1">
    <location>
        <begin position="128"/>
        <end position="150"/>
    </location>
</feature>
<feature type="transmembrane region" description="Helical" evidence="1">
    <location>
        <begin position="186"/>
        <end position="205"/>
    </location>
</feature>
<keyword evidence="1" id="KW-0812">Transmembrane</keyword>
<evidence type="ECO:0000313" key="3">
    <source>
        <dbReference type="Proteomes" id="UP000059574"/>
    </source>
</evidence>
<dbReference type="Proteomes" id="UP000059574">
    <property type="component" value="Chromosome"/>
</dbReference>
<feature type="transmembrane region" description="Helical" evidence="1">
    <location>
        <begin position="18"/>
        <end position="40"/>
    </location>
</feature>
<dbReference type="OrthoDB" id="4964600at2"/>
<keyword evidence="1" id="KW-0472">Membrane</keyword>
<organism evidence="2 3">
    <name type="scientific">Arthrobacter alpinus</name>
    <dbReference type="NCBI Taxonomy" id="656366"/>
    <lineage>
        <taxon>Bacteria</taxon>
        <taxon>Bacillati</taxon>
        <taxon>Actinomycetota</taxon>
        <taxon>Actinomycetes</taxon>
        <taxon>Micrococcales</taxon>
        <taxon>Micrococcaceae</taxon>
        <taxon>Arthrobacter</taxon>
    </lineage>
</organism>
<feature type="transmembrane region" description="Helical" evidence="1">
    <location>
        <begin position="60"/>
        <end position="81"/>
    </location>
</feature>
<sequence length="226" mass="23534">MSTSNASSYRVGVNTIRLIGAAGFWAALAGVASAALLIYYPPTVPAEVFSYPFNGMGFTMIQLFFGLQHFILAALLVALLWTPAVGSSRLARAGLRMSTASMLGLAVLEFIAIAAADTVTGDPLNTAVLTAYGILSIAIGAALVVGGIGVIKSGAWSGTKRILPLVLGIYVFVPVLPALMGPSFVGRIALGGWMLLFALLGWILWRGDTSVLQESEAINSENVAQS</sequence>
<reference evidence="3" key="1">
    <citation type="submission" date="2015-11" db="EMBL/GenBank/DDBJ databases">
        <authorList>
            <person name="Kumar R."/>
            <person name="Singh D."/>
            <person name="Swarnkar M.K."/>
            <person name="Singh A.K."/>
            <person name="Kumar S."/>
        </authorList>
    </citation>
    <scope>NUCLEOTIDE SEQUENCE [LARGE SCALE GENOMIC DNA]</scope>
    <source>
        <strain evidence="3">ERGS4:06</strain>
    </source>
</reference>
<feature type="transmembrane region" description="Helical" evidence="1">
    <location>
        <begin position="93"/>
        <end position="116"/>
    </location>
</feature>
<gene>
    <name evidence="2" type="ORF">AS189_08320</name>
</gene>
<accession>A0A0S2LYL8</accession>
<evidence type="ECO:0000256" key="1">
    <source>
        <dbReference type="SAM" id="Phobius"/>
    </source>
</evidence>
<evidence type="ECO:0000313" key="2">
    <source>
        <dbReference type="EMBL" id="ALO66494.1"/>
    </source>
</evidence>